<dbReference type="EMBL" id="SSHJ02000006">
    <property type="protein sequence ID" value="MFN0255919.1"/>
    <property type="molecule type" value="Genomic_DNA"/>
</dbReference>
<keyword evidence="2" id="KW-1185">Reference proteome</keyword>
<sequence length="182" mass="21520">MHKLKYFFFVVYCSSLLSGCEMFSAGHGGFTSYSFEVKKKRLETAIMKVIDTDSNFYREPEVSQEYKDIYKEITKERNKENPDIQVDTNYVDFYNDGKNYLTIKIKSTDYKFTFRYIGDEEYWNNSPNSQFYIVYMHDQYNQGGGCKDKLEPQFIAKLTNVFETEFVKKVSNELGISFSKEN</sequence>
<comment type="caution">
    <text evidence="1">The sequence shown here is derived from an EMBL/GenBank/DDBJ whole genome shotgun (WGS) entry which is preliminary data.</text>
</comment>
<accession>A0ABW9J736</accession>
<gene>
    <name evidence="1" type="ORF">E6A44_010075</name>
</gene>
<dbReference type="Proteomes" id="UP001517247">
    <property type="component" value="Unassembled WGS sequence"/>
</dbReference>
<protein>
    <recommendedName>
        <fullName evidence="3">DUF4136 domain-containing protein</fullName>
    </recommendedName>
</protein>
<dbReference type="PROSITE" id="PS51257">
    <property type="entry name" value="PROKAR_LIPOPROTEIN"/>
    <property type="match status" value="1"/>
</dbReference>
<organism evidence="1 2">
    <name type="scientific">Pedobacter ureilyticus</name>
    <dbReference type="NCBI Taxonomy" id="1393051"/>
    <lineage>
        <taxon>Bacteria</taxon>
        <taxon>Pseudomonadati</taxon>
        <taxon>Bacteroidota</taxon>
        <taxon>Sphingobacteriia</taxon>
        <taxon>Sphingobacteriales</taxon>
        <taxon>Sphingobacteriaceae</taxon>
        <taxon>Pedobacter</taxon>
    </lineage>
</organism>
<evidence type="ECO:0008006" key="3">
    <source>
        <dbReference type="Google" id="ProtNLM"/>
    </source>
</evidence>
<evidence type="ECO:0000313" key="1">
    <source>
        <dbReference type="EMBL" id="MFN0255919.1"/>
    </source>
</evidence>
<evidence type="ECO:0000313" key="2">
    <source>
        <dbReference type="Proteomes" id="UP001517247"/>
    </source>
</evidence>
<dbReference type="RefSeq" id="WP_138723031.1">
    <property type="nucleotide sequence ID" value="NZ_SSHJ02000006.1"/>
</dbReference>
<name>A0ABW9J736_9SPHI</name>
<reference evidence="1 2" key="1">
    <citation type="submission" date="2024-12" db="EMBL/GenBank/DDBJ databases">
        <authorList>
            <person name="Hu S."/>
        </authorList>
    </citation>
    <scope>NUCLEOTIDE SEQUENCE [LARGE SCALE GENOMIC DNA]</scope>
    <source>
        <strain evidence="1 2">THG-T11</strain>
    </source>
</reference>
<proteinExistence type="predicted"/>